<feature type="compositionally biased region" description="Basic and acidic residues" evidence="2">
    <location>
        <begin position="146"/>
        <end position="164"/>
    </location>
</feature>
<dbReference type="AlphaFoldDB" id="A0A2I1F716"/>
<dbReference type="VEuPathDB" id="FungiDB:FUN_007351"/>
<feature type="region of interest" description="Disordered" evidence="2">
    <location>
        <begin position="195"/>
        <end position="249"/>
    </location>
</feature>
<evidence type="ECO:0000313" key="4">
    <source>
        <dbReference type="Proteomes" id="UP000232722"/>
    </source>
</evidence>
<feature type="compositionally biased region" description="Basic and acidic residues" evidence="2">
    <location>
        <begin position="207"/>
        <end position="219"/>
    </location>
</feature>
<protein>
    <submittedName>
        <fullName evidence="3">Uncharacterized protein</fullName>
    </submittedName>
</protein>
<reference evidence="3 4" key="2">
    <citation type="submission" date="2017-09" db="EMBL/GenBank/DDBJ databases">
        <title>Extensive intraspecific genome diversity in a model arbuscular mycorrhizal fungus.</title>
        <authorList>
            <person name="Chen E.C."/>
            <person name="Morin E."/>
            <person name="Beaudet D."/>
            <person name="Noel J."/>
            <person name="Ndikumana S."/>
            <person name="Charron P."/>
            <person name="St-Onge C."/>
            <person name="Giorgi J."/>
            <person name="Grigoriev I.V."/>
            <person name="Roux C."/>
            <person name="Martin F.M."/>
            <person name="Corradi N."/>
        </authorList>
    </citation>
    <scope>NUCLEOTIDE SEQUENCE [LARGE SCALE GENOMIC DNA]</scope>
    <source>
        <strain evidence="3 4">A5</strain>
    </source>
</reference>
<proteinExistence type="predicted"/>
<feature type="region of interest" description="Disordered" evidence="2">
    <location>
        <begin position="146"/>
        <end position="179"/>
    </location>
</feature>
<evidence type="ECO:0000313" key="3">
    <source>
        <dbReference type="EMBL" id="PKC01761.1"/>
    </source>
</evidence>
<evidence type="ECO:0000256" key="1">
    <source>
        <dbReference type="SAM" id="Coils"/>
    </source>
</evidence>
<feature type="region of interest" description="Disordered" evidence="2">
    <location>
        <begin position="448"/>
        <end position="469"/>
    </location>
</feature>
<dbReference type="VEuPathDB" id="FungiDB:RhiirFUN_007248"/>
<dbReference type="OrthoDB" id="2386115at2759"/>
<keyword evidence="1" id="KW-0175">Coiled coil</keyword>
<organism evidence="3 4">
    <name type="scientific">Rhizophagus irregularis</name>
    <dbReference type="NCBI Taxonomy" id="588596"/>
    <lineage>
        <taxon>Eukaryota</taxon>
        <taxon>Fungi</taxon>
        <taxon>Fungi incertae sedis</taxon>
        <taxon>Mucoromycota</taxon>
        <taxon>Glomeromycotina</taxon>
        <taxon>Glomeromycetes</taxon>
        <taxon>Glomerales</taxon>
        <taxon>Glomeraceae</taxon>
        <taxon>Rhizophagus</taxon>
    </lineage>
</organism>
<reference evidence="3 4" key="1">
    <citation type="submission" date="2016-04" db="EMBL/GenBank/DDBJ databases">
        <title>Genome analyses suggest a sexual origin of heterokaryosis in a supposedly ancient asexual fungus.</title>
        <authorList>
            <person name="Ropars J."/>
            <person name="Sedzielewska K."/>
            <person name="Noel J."/>
            <person name="Charron P."/>
            <person name="Farinelli L."/>
            <person name="Marton T."/>
            <person name="Kruger M."/>
            <person name="Pelin A."/>
            <person name="Brachmann A."/>
            <person name="Corradi N."/>
        </authorList>
    </citation>
    <scope>NUCLEOTIDE SEQUENCE [LARGE SCALE GENOMIC DNA]</scope>
    <source>
        <strain evidence="3 4">A5</strain>
    </source>
</reference>
<dbReference type="VEuPathDB" id="FungiDB:RhiirA1_543640"/>
<feature type="compositionally biased region" description="Polar residues" evidence="2">
    <location>
        <begin position="220"/>
        <end position="239"/>
    </location>
</feature>
<comment type="caution">
    <text evidence="3">The sequence shown here is derived from an EMBL/GenBank/DDBJ whole genome shotgun (WGS) entry which is preliminary data.</text>
</comment>
<accession>A0A2I1F716</accession>
<evidence type="ECO:0000256" key="2">
    <source>
        <dbReference type="SAM" id="MobiDB-lite"/>
    </source>
</evidence>
<dbReference type="Proteomes" id="UP000232722">
    <property type="component" value="Unassembled WGS sequence"/>
</dbReference>
<feature type="coiled-coil region" evidence="1">
    <location>
        <begin position="25"/>
        <end position="101"/>
    </location>
</feature>
<dbReference type="VEuPathDB" id="FungiDB:RhiirFUN_019199"/>
<name>A0A2I1F716_9GLOM</name>
<dbReference type="EMBL" id="LLXJ01001523">
    <property type="protein sequence ID" value="PKC01761.1"/>
    <property type="molecule type" value="Genomic_DNA"/>
</dbReference>
<sequence>MSISDTAALCQEQANSTARSELAPYGALLKEAEVLRQRNSELEAKIAEYSVEREKWRITASSFAEKIDVLKKENFDLKREVAKLRECNEEHGSRIEELEKSREDFKSVMVVPSPGISASTNSDTLTTEDKELYAFLVEQHKKSVSEEIRQGNREKKIQREEGDRALQSVPIPPASPPCTSETIAIVDSNSSRDIKPVNNVNGFPPKLSHETDRGDHLSETENANVSPEGNPVLNNSNTASEEEKLEESRDIKPVNNVNGFSENLIIVTEYVQRLMQELLSPGSRDPESIKFSSPVASSASVSLEKQSPWDQLANLFYQANNAKKNTIKAKRTEIASWGYYSERFEDKIVELRSEDKKLTDQTARKRIYNEMKPFLTGVSDGYLRVMTCKARKINKLFGYEYDPVSLEKNNGIGWDMIPRVTCSVDSISRLTNSQIKYIIDQVKLKPVNSDNDRRHESDDGASAVPQESFANVDEGDIDFGLDDEIFDDKSGDDDESDIDFGLDDEILDDKSGDNVFDEILDGTPDLPVDLNHPINARTEGISVQA</sequence>
<gene>
    <name evidence="3" type="ORF">RhiirA5_426191</name>
</gene>